<dbReference type="PANTHER" id="PTHR31927">
    <property type="entry name" value="FI07246P-RELATED-RELATED"/>
    <property type="match status" value="1"/>
</dbReference>
<name>A0ABD1CQX6_CULPP</name>
<dbReference type="SMART" id="SM00690">
    <property type="entry name" value="DM5"/>
    <property type="match status" value="1"/>
</dbReference>
<evidence type="ECO:0000313" key="3">
    <source>
        <dbReference type="EMBL" id="KAL1378778.1"/>
    </source>
</evidence>
<proteinExistence type="predicted"/>
<keyword evidence="4" id="KW-1185">Reference proteome</keyword>
<sequence length="176" mass="18264">MKFLMLLSTCLAAATAQYNVGGGGGGFANSFANSYAGASSGASTGFGPSQVTIEESRPLLTHNVKVAGGSPDLDAVKSFYYHASKDSVRAGADANARAYVEIKPKTHYKVVFIKAPSVSAAALAKVRAAVRSQTQEKTLVYVLSSAEADAASLVDAAAVDTYQSAQPEVRFVNYKG</sequence>
<evidence type="ECO:0000256" key="1">
    <source>
        <dbReference type="SAM" id="SignalP"/>
    </source>
</evidence>
<dbReference type="Pfam" id="PF03103">
    <property type="entry name" value="DUF243"/>
    <property type="match status" value="1"/>
</dbReference>
<feature type="signal peptide" evidence="1">
    <location>
        <begin position="1"/>
        <end position="16"/>
    </location>
</feature>
<gene>
    <name evidence="3" type="ORF">pipiens_003918</name>
</gene>
<feature type="chain" id="PRO_5044754002" description="DUF243 domain-containing protein" evidence="1">
    <location>
        <begin position="17"/>
        <end position="176"/>
    </location>
</feature>
<comment type="caution">
    <text evidence="3">The sequence shown here is derived from an EMBL/GenBank/DDBJ whole genome shotgun (WGS) entry which is preliminary data.</text>
</comment>
<accession>A0ABD1CQX6</accession>
<evidence type="ECO:0000313" key="4">
    <source>
        <dbReference type="Proteomes" id="UP001562425"/>
    </source>
</evidence>
<dbReference type="InterPro" id="IPR004145">
    <property type="entry name" value="DUF243"/>
</dbReference>
<dbReference type="AlphaFoldDB" id="A0ABD1CQX6"/>
<dbReference type="Proteomes" id="UP001562425">
    <property type="component" value="Unassembled WGS sequence"/>
</dbReference>
<organism evidence="3 4">
    <name type="scientific">Culex pipiens pipiens</name>
    <name type="common">Northern house mosquito</name>
    <dbReference type="NCBI Taxonomy" id="38569"/>
    <lineage>
        <taxon>Eukaryota</taxon>
        <taxon>Metazoa</taxon>
        <taxon>Ecdysozoa</taxon>
        <taxon>Arthropoda</taxon>
        <taxon>Hexapoda</taxon>
        <taxon>Insecta</taxon>
        <taxon>Pterygota</taxon>
        <taxon>Neoptera</taxon>
        <taxon>Endopterygota</taxon>
        <taxon>Diptera</taxon>
        <taxon>Nematocera</taxon>
        <taxon>Culicoidea</taxon>
        <taxon>Culicidae</taxon>
        <taxon>Culicinae</taxon>
        <taxon>Culicini</taxon>
        <taxon>Culex</taxon>
        <taxon>Culex</taxon>
    </lineage>
</organism>
<dbReference type="PANTHER" id="PTHR31927:SF2">
    <property type="entry name" value="FI07246P-RELATED"/>
    <property type="match status" value="1"/>
</dbReference>
<reference evidence="3 4" key="1">
    <citation type="submission" date="2024-05" db="EMBL/GenBank/DDBJ databases">
        <title>Culex pipiens pipiens assembly and annotation.</title>
        <authorList>
            <person name="Alout H."/>
            <person name="Durand T."/>
        </authorList>
    </citation>
    <scope>NUCLEOTIDE SEQUENCE [LARGE SCALE GENOMIC DNA]</scope>
    <source>
        <strain evidence="3">HA-2024</strain>
        <tissue evidence="3">Whole body</tissue>
    </source>
</reference>
<feature type="domain" description="DUF243" evidence="2">
    <location>
        <begin position="77"/>
        <end position="175"/>
    </location>
</feature>
<dbReference type="EMBL" id="JBEHCU010010102">
    <property type="protein sequence ID" value="KAL1378778.1"/>
    <property type="molecule type" value="Genomic_DNA"/>
</dbReference>
<evidence type="ECO:0000259" key="2">
    <source>
        <dbReference type="SMART" id="SM00690"/>
    </source>
</evidence>
<keyword evidence="1" id="KW-0732">Signal</keyword>
<protein>
    <recommendedName>
        <fullName evidence="2">DUF243 domain-containing protein</fullName>
    </recommendedName>
</protein>